<proteinExistence type="predicted"/>
<evidence type="ECO:0000313" key="2">
    <source>
        <dbReference type="Proteomes" id="UP000837857"/>
    </source>
</evidence>
<sequence>MLIATRSCVCSDIKPPQHALRERTCDKAGKGTLLLRRNYSRPEIETRRVVHPATYLVNCSHFRSDVPVRALAFRSGDNVRTDRVDAISNSVSAVLS</sequence>
<feature type="non-terminal residue" evidence="1">
    <location>
        <position position="96"/>
    </location>
</feature>
<evidence type="ECO:0000313" key="1">
    <source>
        <dbReference type="EMBL" id="CAH2067654.1"/>
    </source>
</evidence>
<keyword evidence="2" id="KW-1185">Reference proteome</keyword>
<dbReference type="EMBL" id="OW152816">
    <property type="protein sequence ID" value="CAH2067654.1"/>
    <property type="molecule type" value="Genomic_DNA"/>
</dbReference>
<organism evidence="1 2">
    <name type="scientific">Iphiclides podalirius</name>
    <name type="common">scarce swallowtail</name>
    <dbReference type="NCBI Taxonomy" id="110791"/>
    <lineage>
        <taxon>Eukaryota</taxon>
        <taxon>Metazoa</taxon>
        <taxon>Ecdysozoa</taxon>
        <taxon>Arthropoda</taxon>
        <taxon>Hexapoda</taxon>
        <taxon>Insecta</taxon>
        <taxon>Pterygota</taxon>
        <taxon>Neoptera</taxon>
        <taxon>Endopterygota</taxon>
        <taxon>Lepidoptera</taxon>
        <taxon>Glossata</taxon>
        <taxon>Ditrysia</taxon>
        <taxon>Papilionoidea</taxon>
        <taxon>Papilionidae</taxon>
        <taxon>Papilioninae</taxon>
        <taxon>Iphiclides</taxon>
    </lineage>
</organism>
<protein>
    <submittedName>
        <fullName evidence="1">Uncharacterized protein</fullName>
    </submittedName>
</protein>
<dbReference type="Proteomes" id="UP000837857">
    <property type="component" value="Chromosome 4"/>
</dbReference>
<gene>
    <name evidence="1" type="ORF">IPOD504_LOCUS13977</name>
</gene>
<reference evidence="1" key="1">
    <citation type="submission" date="2022-03" db="EMBL/GenBank/DDBJ databases">
        <authorList>
            <person name="Martin H S."/>
        </authorList>
    </citation>
    <scope>NUCLEOTIDE SEQUENCE</scope>
</reference>
<name>A0ABN8IUY1_9NEOP</name>
<accession>A0ABN8IUY1</accession>